<dbReference type="RefSeq" id="WP_188610809.1">
    <property type="nucleotide sequence ID" value="NZ_BMGG01000007.1"/>
</dbReference>
<protein>
    <recommendedName>
        <fullName evidence="4">BrnA antitoxin family protein</fullName>
    </recommendedName>
</protein>
<evidence type="ECO:0000313" key="3">
    <source>
        <dbReference type="Proteomes" id="UP000637002"/>
    </source>
</evidence>
<comment type="caution">
    <text evidence="2">The sequence shown here is derived from an EMBL/GenBank/DDBJ whole genome shotgun (WGS) entry which is preliminary data.</text>
</comment>
<keyword evidence="3" id="KW-1185">Reference proteome</keyword>
<gene>
    <name evidence="2" type="ORF">GCM10010994_38580</name>
</gene>
<evidence type="ECO:0000256" key="1">
    <source>
        <dbReference type="SAM" id="MobiDB-lite"/>
    </source>
</evidence>
<evidence type="ECO:0008006" key="4">
    <source>
        <dbReference type="Google" id="ProtNLM"/>
    </source>
</evidence>
<dbReference type="Pfam" id="PF14384">
    <property type="entry name" value="BrnA_antitoxin"/>
    <property type="match status" value="1"/>
</dbReference>
<dbReference type="AlphaFoldDB" id="A0A916UMQ9"/>
<organism evidence="2 3">
    <name type="scientific">Chelatococcus reniformis</name>
    <dbReference type="NCBI Taxonomy" id="1494448"/>
    <lineage>
        <taxon>Bacteria</taxon>
        <taxon>Pseudomonadati</taxon>
        <taxon>Pseudomonadota</taxon>
        <taxon>Alphaproteobacteria</taxon>
        <taxon>Hyphomicrobiales</taxon>
        <taxon>Chelatococcaceae</taxon>
        <taxon>Chelatococcus</taxon>
    </lineage>
</organism>
<dbReference type="EMBL" id="BMGG01000007">
    <property type="protein sequence ID" value="GGC76559.1"/>
    <property type="molecule type" value="Genomic_DNA"/>
</dbReference>
<name>A0A916UMQ9_9HYPH</name>
<reference evidence="2" key="2">
    <citation type="submission" date="2020-09" db="EMBL/GenBank/DDBJ databases">
        <authorList>
            <person name="Sun Q."/>
            <person name="Zhou Y."/>
        </authorList>
    </citation>
    <scope>NUCLEOTIDE SEQUENCE</scope>
    <source>
        <strain evidence="2">CGMCC 1.12919</strain>
    </source>
</reference>
<dbReference type="InterPro" id="IPR025528">
    <property type="entry name" value="BrnA_antitoxin"/>
</dbReference>
<dbReference type="Proteomes" id="UP000637002">
    <property type="component" value="Unassembled WGS sequence"/>
</dbReference>
<sequence>MTASKRSTRRDFVDPDDAPDLSAPEWQAKVAAAPVKRGRPIAENPKRQVTLRLDADVLDGLRATGAGWQTRVNTAIREWLERQR</sequence>
<feature type="region of interest" description="Disordered" evidence="1">
    <location>
        <begin position="1"/>
        <end position="25"/>
    </location>
</feature>
<accession>A0A916UMQ9</accession>
<evidence type="ECO:0000313" key="2">
    <source>
        <dbReference type="EMBL" id="GGC76559.1"/>
    </source>
</evidence>
<reference evidence="2" key="1">
    <citation type="journal article" date="2014" name="Int. J. Syst. Evol. Microbiol.">
        <title>Complete genome sequence of Corynebacterium casei LMG S-19264T (=DSM 44701T), isolated from a smear-ripened cheese.</title>
        <authorList>
            <consortium name="US DOE Joint Genome Institute (JGI-PGF)"/>
            <person name="Walter F."/>
            <person name="Albersmeier A."/>
            <person name="Kalinowski J."/>
            <person name="Ruckert C."/>
        </authorList>
    </citation>
    <scope>NUCLEOTIDE SEQUENCE</scope>
    <source>
        <strain evidence="2">CGMCC 1.12919</strain>
    </source>
</reference>
<proteinExistence type="predicted"/>